<feature type="non-terminal residue" evidence="2">
    <location>
        <position position="1"/>
    </location>
</feature>
<name>A0A2G9TWN3_TELCI</name>
<organism evidence="2 3">
    <name type="scientific">Teladorsagia circumcincta</name>
    <name type="common">Brown stomach worm</name>
    <name type="synonym">Ostertagia circumcincta</name>
    <dbReference type="NCBI Taxonomy" id="45464"/>
    <lineage>
        <taxon>Eukaryota</taxon>
        <taxon>Metazoa</taxon>
        <taxon>Ecdysozoa</taxon>
        <taxon>Nematoda</taxon>
        <taxon>Chromadorea</taxon>
        <taxon>Rhabditida</taxon>
        <taxon>Rhabditina</taxon>
        <taxon>Rhabditomorpha</taxon>
        <taxon>Strongyloidea</taxon>
        <taxon>Trichostrongylidae</taxon>
        <taxon>Teladorsagia</taxon>
    </lineage>
</organism>
<evidence type="ECO:0000313" key="2">
    <source>
        <dbReference type="EMBL" id="PIO62318.1"/>
    </source>
</evidence>
<keyword evidence="1" id="KW-0812">Transmembrane</keyword>
<keyword evidence="3" id="KW-1185">Reference proteome</keyword>
<evidence type="ECO:0000256" key="1">
    <source>
        <dbReference type="SAM" id="Phobius"/>
    </source>
</evidence>
<gene>
    <name evidence="2" type="ORF">TELCIR_16132</name>
</gene>
<proteinExistence type="predicted"/>
<protein>
    <submittedName>
        <fullName evidence="2">Uncharacterized protein</fullName>
    </submittedName>
</protein>
<dbReference type="Proteomes" id="UP000230423">
    <property type="component" value="Unassembled WGS sequence"/>
</dbReference>
<keyword evidence="1" id="KW-0472">Membrane</keyword>
<accession>A0A2G9TWN3</accession>
<dbReference type="OrthoDB" id="5868556at2759"/>
<keyword evidence="1" id="KW-1133">Transmembrane helix</keyword>
<dbReference type="EMBL" id="KZ352260">
    <property type="protein sequence ID" value="PIO62318.1"/>
    <property type="molecule type" value="Genomic_DNA"/>
</dbReference>
<reference evidence="2 3" key="1">
    <citation type="submission" date="2015-09" db="EMBL/GenBank/DDBJ databases">
        <title>Draft genome of the parasitic nematode Teladorsagia circumcincta isolate WARC Sus (inbred).</title>
        <authorList>
            <person name="Mitreva M."/>
        </authorList>
    </citation>
    <scope>NUCLEOTIDE SEQUENCE [LARGE SCALE GENOMIC DNA]</scope>
    <source>
        <strain evidence="2 3">S</strain>
    </source>
</reference>
<dbReference type="AlphaFoldDB" id="A0A2G9TWN3"/>
<feature type="transmembrane region" description="Helical" evidence="1">
    <location>
        <begin position="71"/>
        <end position="91"/>
    </location>
</feature>
<sequence length="168" mass="19168">IGCIILAMFLFGIRGLKQRWRYNWSEESGHTKQLFVASFLRCFLMGVAVHMPMLLSYGSPEHTQLKDLKDVLVRLSLYTIVLVLQPLWYILTMPEFCTNAGALFNQYGQNTERKWQSADDPPEGTEHVDKFGDQNPFGSWYSAAGNVTGEAGLPIGNERSISFYYDRM</sequence>
<evidence type="ECO:0000313" key="3">
    <source>
        <dbReference type="Proteomes" id="UP000230423"/>
    </source>
</evidence>
<feature type="transmembrane region" description="Helical" evidence="1">
    <location>
        <begin position="34"/>
        <end position="59"/>
    </location>
</feature>